<gene>
    <name evidence="12" type="ORF">TRITD_7Bv1G206080</name>
</gene>
<evidence type="ECO:0000256" key="3">
    <source>
        <dbReference type="ARBA" id="ARBA00022679"/>
    </source>
</evidence>
<name>A0A9R1C511_TRITD</name>
<dbReference type="PROSITE" id="PS50011">
    <property type="entry name" value="PROTEIN_KINASE_DOM"/>
    <property type="match status" value="1"/>
</dbReference>
<feature type="binding site" evidence="9">
    <location>
        <position position="56"/>
    </location>
    <ligand>
        <name>ATP</name>
        <dbReference type="ChEBI" id="CHEBI:30616"/>
    </ligand>
</feature>
<dbReference type="SMART" id="SM00220">
    <property type="entry name" value="S_TKc"/>
    <property type="match status" value="1"/>
</dbReference>
<evidence type="ECO:0000256" key="7">
    <source>
        <dbReference type="ARBA" id="ARBA00047899"/>
    </source>
</evidence>
<dbReference type="InterPro" id="IPR000719">
    <property type="entry name" value="Prot_kinase_dom"/>
</dbReference>
<dbReference type="InterPro" id="IPR017441">
    <property type="entry name" value="Protein_kinase_ATP_BS"/>
</dbReference>
<dbReference type="InterPro" id="IPR011009">
    <property type="entry name" value="Kinase-like_dom_sf"/>
</dbReference>
<accession>A0A9R1C511</accession>
<dbReference type="Pfam" id="PF00069">
    <property type="entry name" value="Pkinase"/>
    <property type="match status" value="1"/>
</dbReference>
<evidence type="ECO:0000256" key="4">
    <source>
        <dbReference type="ARBA" id="ARBA00022741"/>
    </source>
</evidence>
<dbReference type="PROSITE" id="PS00108">
    <property type="entry name" value="PROTEIN_KINASE_ST"/>
    <property type="match status" value="1"/>
</dbReference>
<protein>
    <recommendedName>
        <fullName evidence="1">non-specific serine/threonine protein kinase</fullName>
        <ecNumber evidence="1">2.7.11.1</ecNumber>
    </recommendedName>
</protein>
<evidence type="ECO:0000259" key="11">
    <source>
        <dbReference type="PROSITE" id="PS50011"/>
    </source>
</evidence>
<proteinExistence type="inferred from homology"/>
<dbReference type="PANTHER" id="PTHR45707:SF46">
    <property type="entry name" value="PROTEIN KINASE DOMAIN-CONTAINING PROTEIN"/>
    <property type="match status" value="1"/>
</dbReference>
<comment type="catalytic activity">
    <reaction evidence="7">
        <text>L-threonyl-[protein] + ATP = O-phospho-L-threonyl-[protein] + ADP + H(+)</text>
        <dbReference type="Rhea" id="RHEA:46608"/>
        <dbReference type="Rhea" id="RHEA-COMP:11060"/>
        <dbReference type="Rhea" id="RHEA-COMP:11605"/>
        <dbReference type="ChEBI" id="CHEBI:15378"/>
        <dbReference type="ChEBI" id="CHEBI:30013"/>
        <dbReference type="ChEBI" id="CHEBI:30616"/>
        <dbReference type="ChEBI" id="CHEBI:61977"/>
        <dbReference type="ChEBI" id="CHEBI:456216"/>
        <dbReference type="EC" id="2.7.11.1"/>
    </reaction>
</comment>
<keyword evidence="6 9" id="KW-0067">ATP-binding</keyword>
<dbReference type="AlphaFoldDB" id="A0A9R1C511"/>
<evidence type="ECO:0000256" key="2">
    <source>
        <dbReference type="ARBA" id="ARBA00022527"/>
    </source>
</evidence>
<evidence type="ECO:0000313" key="12">
    <source>
        <dbReference type="EMBL" id="VAI92585.1"/>
    </source>
</evidence>
<evidence type="ECO:0000256" key="5">
    <source>
        <dbReference type="ARBA" id="ARBA00022777"/>
    </source>
</evidence>
<feature type="domain" description="Protein kinase" evidence="11">
    <location>
        <begin position="27"/>
        <end position="205"/>
    </location>
</feature>
<evidence type="ECO:0000256" key="9">
    <source>
        <dbReference type="PROSITE-ProRule" id="PRU10141"/>
    </source>
</evidence>
<dbReference type="Gramene" id="TRITD7Bv1G206080.4">
    <property type="protein sequence ID" value="TRITD7Bv1G206080.4"/>
    <property type="gene ID" value="TRITD7Bv1G206080"/>
</dbReference>
<keyword evidence="3" id="KW-0808">Transferase</keyword>
<dbReference type="OMA" id="SEIYIAM"/>
<evidence type="ECO:0000256" key="6">
    <source>
        <dbReference type="ARBA" id="ARBA00022840"/>
    </source>
</evidence>
<keyword evidence="4 9" id="KW-0547">Nucleotide-binding</keyword>
<evidence type="ECO:0000256" key="10">
    <source>
        <dbReference type="RuleBase" id="RU000304"/>
    </source>
</evidence>
<evidence type="ECO:0000256" key="1">
    <source>
        <dbReference type="ARBA" id="ARBA00012513"/>
    </source>
</evidence>
<dbReference type="GO" id="GO:0005524">
    <property type="term" value="F:ATP binding"/>
    <property type="evidence" value="ECO:0007669"/>
    <property type="project" value="UniProtKB-UniRule"/>
</dbReference>
<dbReference type="FunFam" id="3.30.200.20:FF:000465">
    <property type="entry name" value="Cysteine-rich receptor-like protein kinase 6"/>
    <property type="match status" value="1"/>
</dbReference>
<comment type="similarity">
    <text evidence="10">Belongs to the protein kinase superfamily.</text>
</comment>
<evidence type="ECO:0000313" key="13">
    <source>
        <dbReference type="Proteomes" id="UP000324705"/>
    </source>
</evidence>
<dbReference type="FunFam" id="1.10.510.10:FF:001023">
    <property type="entry name" value="Os07g0541700 protein"/>
    <property type="match status" value="1"/>
</dbReference>
<keyword evidence="5" id="KW-0418">Kinase</keyword>
<dbReference type="SUPFAM" id="SSF56112">
    <property type="entry name" value="Protein kinase-like (PK-like)"/>
    <property type="match status" value="1"/>
</dbReference>
<sequence length="205" mass="23442">MLSRLQHTSGVTSPFSFEMLKQITNNFSEEHIIGRGAYGVVYKGVLDNGKEIAVKKLKYMPPEHDSNKQFENECTNLMGVQHQNIVRLVGYCHETRREYVEHGGKYVWAEVDERVLCFEYLQGGSLDKHVSDEPCKLDWDMCYKIIKGVSEGLNHLHKDSIFHFDLKPGNILLDNNMMPKIDDFGLSRFFPSAETCTTATNFGTL</sequence>
<dbReference type="GO" id="GO:0004674">
    <property type="term" value="F:protein serine/threonine kinase activity"/>
    <property type="evidence" value="ECO:0007669"/>
    <property type="project" value="UniProtKB-KW"/>
</dbReference>
<reference evidence="12 13" key="1">
    <citation type="submission" date="2017-09" db="EMBL/GenBank/DDBJ databases">
        <authorList>
            <consortium name="International Durum Wheat Genome Sequencing Consortium (IDWGSC)"/>
            <person name="Milanesi L."/>
        </authorList>
    </citation>
    <scope>NUCLEOTIDE SEQUENCE [LARGE SCALE GENOMIC DNA]</scope>
    <source>
        <strain evidence="13">cv. Svevo</strain>
    </source>
</reference>
<dbReference type="PANTHER" id="PTHR45707">
    <property type="entry name" value="C2 CALCIUM/LIPID-BINDING PLANT PHOSPHORIBOSYLTRANSFERASE FAMILY PROTEIN"/>
    <property type="match status" value="1"/>
</dbReference>
<evidence type="ECO:0000256" key="8">
    <source>
        <dbReference type="ARBA" id="ARBA00048679"/>
    </source>
</evidence>
<dbReference type="EMBL" id="LT934124">
    <property type="protein sequence ID" value="VAI92585.1"/>
    <property type="molecule type" value="Genomic_DNA"/>
</dbReference>
<comment type="catalytic activity">
    <reaction evidence="8">
        <text>L-seryl-[protein] + ATP = O-phospho-L-seryl-[protein] + ADP + H(+)</text>
        <dbReference type="Rhea" id="RHEA:17989"/>
        <dbReference type="Rhea" id="RHEA-COMP:9863"/>
        <dbReference type="Rhea" id="RHEA-COMP:11604"/>
        <dbReference type="ChEBI" id="CHEBI:15378"/>
        <dbReference type="ChEBI" id="CHEBI:29999"/>
        <dbReference type="ChEBI" id="CHEBI:30616"/>
        <dbReference type="ChEBI" id="CHEBI:83421"/>
        <dbReference type="ChEBI" id="CHEBI:456216"/>
        <dbReference type="EC" id="2.7.11.1"/>
    </reaction>
</comment>
<organism evidence="12 13">
    <name type="scientific">Triticum turgidum subsp. durum</name>
    <name type="common">Durum wheat</name>
    <name type="synonym">Triticum durum</name>
    <dbReference type="NCBI Taxonomy" id="4567"/>
    <lineage>
        <taxon>Eukaryota</taxon>
        <taxon>Viridiplantae</taxon>
        <taxon>Streptophyta</taxon>
        <taxon>Embryophyta</taxon>
        <taxon>Tracheophyta</taxon>
        <taxon>Spermatophyta</taxon>
        <taxon>Magnoliopsida</taxon>
        <taxon>Liliopsida</taxon>
        <taxon>Poales</taxon>
        <taxon>Poaceae</taxon>
        <taxon>BOP clade</taxon>
        <taxon>Pooideae</taxon>
        <taxon>Triticodae</taxon>
        <taxon>Triticeae</taxon>
        <taxon>Triticinae</taxon>
        <taxon>Triticum</taxon>
    </lineage>
</organism>
<dbReference type="InterPro" id="IPR008271">
    <property type="entry name" value="Ser/Thr_kinase_AS"/>
</dbReference>
<dbReference type="EC" id="2.7.11.1" evidence="1"/>
<dbReference type="Proteomes" id="UP000324705">
    <property type="component" value="Chromosome 7B"/>
</dbReference>
<keyword evidence="2 10" id="KW-0723">Serine/threonine-protein kinase</keyword>
<dbReference type="Gene3D" id="1.10.510.10">
    <property type="entry name" value="Transferase(Phosphotransferase) domain 1"/>
    <property type="match status" value="1"/>
</dbReference>
<keyword evidence="13" id="KW-1185">Reference proteome</keyword>
<dbReference type="PROSITE" id="PS00107">
    <property type="entry name" value="PROTEIN_KINASE_ATP"/>
    <property type="match status" value="1"/>
</dbReference>
<dbReference type="Gene3D" id="3.30.200.20">
    <property type="entry name" value="Phosphorylase Kinase, domain 1"/>
    <property type="match status" value="1"/>
</dbReference>